<feature type="region of interest" description="Disordered" evidence="1">
    <location>
        <begin position="51"/>
        <end position="120"/>
    </location>
</feature>
<feature type="domain" description="DUF4396" evidence="2">
    <location>
        <begin position="135"/>
        <end position="273"/>
    </location>
</feature>
<protein>
    <recommendedName>
        <fullName evidence="2">DUF4396 domain-containing protein</fullName>
    </recommendedName>
</protein>
<evidence type="ECO:0000256" key="1">
    <source>
        <dbReference type="SAM" id="MobiDB-lite"/>
    </source>
</evidence>
<evidence type="ECO:0000313" key="4">
    <source>
        <dbReference type="Proteomes" id="UP000827284"/>
    </source>
</evidence>
<keyword evidence="4" id="KW-1185">Reference proteome</keyword>
<dbReference type="InterPro" id="IPR025509">
    <property type="entry name" value="DUF4396"/>
</dbReference>
<sequence>MHFINGTSMLQRTAAHHIRSHIRQHSPLTHHSGIYRVSAAGMMARRYGDSTFASTLSSPSSPSSGNSSSSSSSSCCHKEVAPTAADTVQPILSNAADGSPTEKGEKKSCHKQAAAHGRPSAPAVNTLQFWSDPSSWKIASTNTFRCLIGCTLGDLSMLFYLQSAHPTMSPPLAMGLAMTSGILTSITLETLVLRFSNKVRMPWSAALKTATGMSMISMLTMEAVENAVDYHLMGWGNVNLSDPMFWNTIGWSALAGWSAPLPFNYWNLKRHGKSCH</sequence>
<feature type="compositionally biased region" description="Low complexity" evidence="1">
    <location>
        <begin position="57"/>
        <end position="74"/>
    </location>
</feature>
<dbReference type="Proteomes" id="UP000827284">
    <property type="component" value="Unassembled WGS sequence"/>
</dbReference>
<accession>A0A9P3LUL7</accession>
<evidence type="ECO:0000313" key="3">
    <source>
        <dbReference type="EMBL" id="GJJ71064.1"/>
    </source>
</evidence>
<comment type="caution">
    <text evidence="3">The sequence shown here is derived from an EMBL/GenBank/DDBJ whole genome shotgun (WGS) entry which is preliminary data.</text>
</comment>
<proteinExistence type="predicted"/>
<organism evidence="3 4">
    <name type="scientific">Entomortierella parvispora</name>
    <dbReference type="NCBI Taxonomy" id="205924"/>
    <lineage>
        <taxon>Eukaryota</taxon>
        <taxon>Fungi</taxon>
        <taxon>Fungi incertae sedis</taxon>
        <taxon>Mucoromycota</taxon>
        <taxon>Mortierellomycotina</taxon>
        <taxon>Mortierellomycetes</taxon>
        <taxon>Mortierellales</taxon>
        <taxon>Mortierellaceae</taxon>
        <taxon>Entomortierella</taxon>
    </lineage>
</organism>
<dbReference type="OrthoDB" id="2128064at2759"/>
<name>A0A9P3LUL7_9FUNG</name>
<dbReference type="AlphaFoldDB" id="A0A9P3LUL7"/>
<dbReference type="Pfam" id="PF14342">
    <property type="entry name" value="DUF4396"/>
    <property type="match status" value="1"/>
</dbReference>
<reference evidence="3" key="2">
    <citation type="journal article" date="2022" name="Microbiol. Resour. Announc.">
        <title>Whole-Genome Sequence of Entomortierella parvispora E1425, a Mucoromycotan Fungus Associated with Burkholderiaceae-Related Endosymbiotic Bacteria.</title>
        <authorList>
            <person name="Herlambang A."/>
            <person name="Guo Y."/>
            <person name="Takashima Y."/>
            <person name="Narisawa K."/>
            <person name="Ohta H."/>
            <person name="Nishizawa T."/>
        </authorList>
    </citation>
    <scope>NUCLEOTIDE SEQUENCE</scope>
    <source>
        <strain evidence="3">E1425</strain>
    </source>
</reference>
<evidence type="ECO:0000259" key="2">
    <source>
        <dbReference type="Pfam" id="PF14342"/>
    </source>
</evidence>
<reference evidence="3" key="1">
    <citation type="submission" date="2021-11" db="EMBL/GenBank/DDBJ databases">
        <authorList>
            <person name="Herlambang A."/>
            <person name="Guo Y."/>
            <person name="Takashima Y."/>
            <person name="Nishizawa T."/>
        </authorList>
    </citation>
    <scope>NUCLEOTIDE SEQUENCE</scope>
    <source>
        <strain evidence="3">E1425</strain>
    </source>
</reference>
<gene>
    <name evidence="3" type="ORF">EMPS_03414</name>
</gene>
<dbReference type="EMBL" id="BQFW01000004">
    <property type="protein sequence ID" value="GJJ71064.1"/>
    <property type="molecule type" value="Genomic_DNA"/>
</dbReference>